<evidence type="ECO:0000313" key="3">
    <source>
        <dbReference type="EMBL" id="RIB23508.1"/>
    </source>
</evidence>
<evidence type="ECO:0000256" key="1">
    <source>
        <dbReference type="SAM" id="Coils"/>
    </source>
</evidence>
<feature type="coiled-coil region" evidence="1">
    <location>
        <begin position="281"/>
        <end position="308"/>
    </location>
</feature>
<proteinExistence type="predicted"/>
<protein>
    <submittedName>
        <fullName evidence="3">Uncharacterized protein</fullName>
    </submittedName>
</protein>
<evidence type="ECO:0000256" key="2">
    <source>
        <dbReference type="SAM" id="MobiDB-lite"/>
    </source>
</evidence>
<name>A0A397VNN8_9GLOM</name>
<evidence type="ECO:0000313" key="4">
    <source>
        <dbReference type="Proteomes" id="UP000266673"/>
    </source>
</evidence>
<feature type="region of interest" description="Disordered" evidence="2">
    <location>
        <begin position="172"/>
        <end position="214"/>
    </location>
</feature>
<accession>A0A397VNN8</accession>
<gene>
    <name evidence="3" type="ORF">C2G38_2171100</name>
</gene>
<dbReference type="EMBL" id="QKWP01000258">
    <property type="protein sequence ID" value="RIB23508.1"/>
    <property type="molecule type" value="Genomic_DNA"/>
</dbReference>
<dbReference type="Proteomes" id="UP000266673">
    <property type="component" value="Unassembled WGS sequence"/>
</dbReference>
<keyword evidence="4" id="KW-1185">Reference proteome</keyword>
<reference evidence="3 4" key="1">
    <citation type="submission" date="2018-06" db="EMBL/GenBank/DDBJ databases">
        <title>Comparative genomics reveals the genomic features of Rhizophagus irregularis, R. cerebriforme, R. diaphanum and Gigaspora rosea, and their symbiotic lifestyle signature.</title>
        <authorList>
            <person name="Morin E."/>
            <person name="San Clemente H."/>
            <person name="Chen E.C.H."/>
            <person name="De La Providencia I."/>
            <person name="Hainaut M."/>
            <person name="Kuo A."/>
            <person name="Kohler A."/>
            <person name="Murat C."/>
            <person name="Tang N."/>
            <person name="Roy S."/>
            <person name="Loubradou J."/>
            <person name="Henrissat B."/>
            <person name="Grigoriev I.V."/>
            <person name="Corradi N."/>
            <person name="Roux C."/>
            <person name="Martin F.M."/>
        </authorList>
    </citation>
    <scope>NUCLEOTIDE SEQUENCE [LARGE SCALE GENOMIC DNA]</scope>
    <source>
        <strain evidence="3 4">DAOM 194757</strain>
    </source>
</reference>
<keyword evidence="1" id="KW-0175">Coiled coil</keyword>
<organism evidence="3 4">
    <name type="scientific">Gigaspora rosea</name>
    <dbReference type="NCBI Taxonomy" id="44941"/>
    <lineage>
        <taxon>Eukaryota</taxon>
        <taxon>Fungi</taxon>
        <taxon>Fungi incertae sedis</taxon>
        <taxon>Mucoromycota</taxon>
        <taxon>Glomeromycotina</taxon>
        <taxon>Glomeromycetes</taxon>
        <taxon>Diversisporales</taxon>
        <taxon>Gigasporaceae</taxon>
        <taxon>Gigaspora</taxon>
    </lineage>
</organism>
<dbReference type="AlphaFoldDB" id="A0A397VNN8"/>
<comment type="caution">
    <text evidence="3">The sequence shown here is derived from an EMBL/GenBank/DDBJ whole genome shotgun (WGS) entry which is preliminary data.</text>
</comment>
<sequence length="330" mass="37787">MYICITANSPIDNLYTKLRGYNSSIDIEAFKRRDRFIIKFEGEPIDSCVGKGNVIRIFEKRNKQDFNNRIFDIEFNKGTTLEQVKLVTTDLGIDDRVITNIPKSVPGKRKLIFSTKNNVKKFKLIHGSITESNQISNQYYTTVKSDIGIETEYDSDPQIESSTQQQINYQYSEDSNDISEPESELHSDDSAYTRTKKKGKSKEVIEPQDNIDDEQKKIQANYQEINMNGKRNLEPKFLVDANNLCKNHVLDIGEDSRLVKKSKIAIGSDSNNKLNKNSSLIIESRNTNDELTNQITELTKLNNALELVTAKSLNKLNFIRIEIMRSLRIG</sequence>